<dbReference type="EMBL" id="JAEFCI010005847">
    <property type="protein sequence ID" value="KAG5460059.1"/>
    <property type="molecule type" value="Genomic_DNA"/>
</dbReference>
<keyword evidence="3" id="KW-1185">Reference proteome</keyword>
<comment type="caution">
    <text evidence="2">The sequence shown here is derived from an EMBL/GenBank/DDBJ whole genome shotgun (WGS) entry which is preliminary data.</text>
</comment>
<gene>
    <name evidence="2" type="ORF">BJ554DRAFT_7938</name>
</gene>
<feature type="region of interest" description="Disordered" evidence="1">
    <location>
        <begin position="169"/>
        <end position="198"/>
    </location>
</feature>
<protein>
    <submittedName>
        <fullName evidence="2">Uncharacterized protein</fullName>
    </submittedName>
</protein>
<evidence type="ECO:0000256" key="1">
    <source>
        <dbReference type="SAM" id="MobiDB-lite"/>
    </source>
</evidence>
<accession>A0A8H8DIQ6</accession>
<sequence>MRSVVRLTTSRVDSVTSCLQKRASSVSAKQESHFLRARPSRLVWSPTIQLISGFLRVPRCAEVTHQPVDDSSAVRHPEHELRHHVRGLRVGELVRDHWPGKQSNERREWTVSRAPRQVRLGFDVQRRSRLSEDAGGTRVSFRFVPRNRRGSRHLVKHSLHGFWRTARPAAQRPVHARPAAKPAEFPRDTINTPRNDPRQCFFSSEWNRKLSLPGPRAISRAGRRSADRRAGGRCPQPQELPRSRRPLRAGAALQVAERHHRPVRARTLQLPKRRD</sequence>
<proteinExistence type="predicted"/>
<feature type="region of interest" description="Disordered" evidence="1">
    <location>
        <begin position="213"/>
        <end position="275"/>
    </location>
</feature>
<name>A0A8H8DIQ6_9FUNG</name>
<evidence type="ECO:0000313" key="3">
    <source>
        <dbReference type="Proteomes" id="UP000673691"/>
    </source>
</evidence>
<evidence type="ECO:0000313" key="2">
    <source>
        <dbReference type="EMBL" id="KAG5460059.1"/>
    </source>
</evidence>
<dbReference type="AlphaFoldDB" id="A0A8H8DIQ6"/>
<dbReference type="Proteomes" id="UP000673691">
    <property type="component" value="Unassembled WGS sequence"/>
</dbReference>
<reference evidence="2 3" key="1">
    <citation type="journal article" name="Sci. Rep.">
        <title>Genome-scale phylogenetic analyses confirm Olpidium as the closest living zoosporic fungus to the non-flagellated, terrestrial fungi.</title>
        <authorList>
            <person name="Chang Y."/>
            <person name="Rochon D."/>
            <person name="Sekimoto S."/>
            <person name="Wang Y."/>
            <person name="Chovatia M."/>
            <person name="Sandor L."/>
            <person name="Salamov A."/>
            <person name="Grigoriev I.V."/>
            <person name="Stajich J.E."/>
            <person name="Spatafora J.W."/>
        </authorList>
    </citation>
    <scope>NUCLEOTIDE SEQUENCE [LARGE SCALE GENOMIC DNA]</scope>
    <source>
        <strain evidence="2">S191</strain>
    </source>
</reference>
<organism evidence="2 3">
    <name type="scientific">Olpidium bornovanus</name>
    <dbReference type="NCBI Taxonomy" id="278681"/>
    <lineage>
        <taxon>Eukaryota</taxon>
        <taxon>Fungi</taxon>
        <taxon>Fungi incertae sedis</taxon>
        <taxon>Olpidiomycota</taxon>
        <taxon>Olpidiomycotina</taxon>
        <taxon>Olpidiomycetes</taxon>
        <taxon>Olpidiales</taxon>
        <taxon>Olpidiaceae</taxon>
        <taxon>Olpidium</taxon>
    </lineage>
</organism>